<dbReference type="EMBL" id="CP036316">
    <property type="protein sequence ID" value="QDT66140.1"/>
    <property type="molecule type" value="Genomic_DNA"/>
</dbReference>
<comment type="function">
    <text evidence="5">Bidirectionally degrades single-stranded DNA into large acid-insoluble oligonucleotides, which are then degraded further into small acid-soluble oligonucleotides.</text>
</comment>
<dbReference type="Pfam" id="PF02601">
    <property type="entry name" value="Exonuc_VII_L"/>
    <property type="match status" value="1"/>
</dbReference>
<dbReference type="InterPro" id="IPR003753">
    <property type="entry name" value="Exonuc_VII_L"/>
</dbReference>
<comment type="similarity">
    <text evidence="5 6">Belongs to the XseA family.</text>
</comment>
<comment type="subcellular location">
    <subcellularLocation>
        <location evidence="5 6">Cytoplasm</location>
    </subcellularLocation>
</comment>
<comment type="catalytic activity">
    <reaction evidence="5 6">
        <text>Exonucleolytic cleavage in either 5'- to 3'- or 3'- to 5'-direction to yield nucleoside 5'-phosphates.</text>
        <dbReference type="EC" id="3.1.11.6"/>
    </reaction>
</comment>
<evidence type="ECO:0000256" key="6">
    <source>
        <dbReference type="RuleBase" id="RU004355"/>
    </source>
</evidence>
<dbReference type="PANTHER" id="PTHR30008:SF0">
    <property type="entry name" value="EXODEOXYRIBONUCLEASE 7 LARGE SUBUNIT"/>
    <property type="match status" value="1"/>
</dbReference>
<keyword evidence="2 5" id="KW-0540">Nuclease</keyword>
<feature type="domain" description="Exonuclease VII large subunit C-terminal" evidence="7">
    <location>
        <begin position="123"/>
        <end position="340"/>
    </location>
</feature>
<keyword evidence="10" id="KW-1185">Reference proteome</keyword>
<dbReference type="KEGG" id="chya:V22_34040"/>
<evidence type="ECO:0000256" key="2">
    <source>
        <dbReference type="ARBA" id="ARBA00022722"/>
    </source>
</evidence>
<evidence type="ECO:0000259" key="8">
    <source>
        <dbReference type="Pfam" id="PF13742"/>
    </source>
</evidence>
<dbReference type="GO" id="GO:0005737">
    <property type="term" value="C:cytoplasm"/>
    <property type="evidence" value="ECO:0007669"/>
    <property type="project" value="UniProtKB-SubCell"/>
</dbReference>
<dbReference type="OrthoDB" id="9802795at2"/>
<keyword evidence="3 5" id="KW-0378">Hydrolase</keyword>
<accession>A0A517TCN9</accession>
<dbReference type="EC" id="3.1.11.6" evidence="5"/>
<evidence type="ECO:0000259" key="7">
    <source>
        <dbReference type="Pfam" id="PF02601"/>
    </source>
</evidence>
<organism evidence="9 10">
    <name type="scientific">Calycomorphotria hydatis</name>
    <dbReference type="NCBI Taxonomy" id="2528027"/>
    <lineage>
        <taxon>Bacteria</taxon>
        <taxon>Pseudomonadati</taxon>
        <taxon>Planctomycetota</taxon>
        <taxon>Planctomycetia</taxon>
        <taxon>Planctomycetales</taxon>
        <taxon>Planctomycetaceae</taxon>
        <taxon>Calycomorphotria</taxon>
    </lineage>
</organism>
<name>A0A517TCN9_9PLAN</name>
<keyword evidence="1 5" id="KW-0963">Cytoplasm</keyword>
<dbReference type="GO" id="GO:0006308">
    <property type="term" value="P:DNA catabolic process"/>
    <property type="evidence" value="ECO:0007669"/>
    <property type="project" value="UniProtKB-UniRule"/>
</dbReference>
<dbReference type="HAMAP" id="MF_00378">
    <property type="entry name" value="Exonuc_7_L"/>
    <property type="match status" value="1"/>
</dbReference>
<gene>
    <name evidence="5 9" type="primary">xseA</name>
    <name evidence="9" type="ORF">V22_34040</name>
</gene>
<protein>
    <recommendedName>
        <fullName evidence="5">Exodeoxyribonuclease 7 large subunit</fullName>
        <ecNumber evidence="5">3.1.11.6</ecNumber>
    </recommendedName>
    <alternativeName>
        <fullName evidence="5">Exodeoxyribonuclease VII large subunit</fullName>
        <shortName evidence="5">Exonuclease VII large subunit</shortName>
    </alternativeName>
</protein>
<dbReference type="Pfam" id="PF13742">
    <property type="entry name" value="tRNA_anti_2"/>
    <property type="match status" value="1"/>
</dbReference>
<dbReference type="Proteomes" id="UP000319976">
    <property type="component" value="Chromosome"/>
</dbReference>
<evidence type="ECO:0000256" key="5">
    <source>
        <dbReference type="HAMAP-Rule" id="MF_00378"/>
    </source>
</evidence>
<proteinExistence type="inferred from homology"/>
<keyword evidence="4 5" id="KW-0269">Exonuclease</keyword>
<dbReference type="PANTHER" id="PTHR30008">
    <property type="entry name" value="EXODEOXYRIBONUCLEASE 7 LARGE SUBUNIT"/>
    <property type="match status" value="1"/>
</dbReference>
<evidence type="ECO:0000313" key="9">
    <source>
        <dbReference type="EMBL" id="QDT66140.1"/>
    </source>
</evidence>
<comment type="subunit">
    <text evidence="5">Heterooligomer composed of large and small subunits.</text>
</comment>
<dbReference type="CDD" id="cd04489">
    <property type="entry name" value="ExoVII_LU_OBF"/>
    <property type="match status" value="1"/>
</dbReference>
<reference evidence="9 10" key="1">
    <citation type="submission" date="2019-02" db="EMBL/GenBank/DDBJ databases">
        <title>Deep-cultivation of Planctomycetes and their phenomic and genomic characterization uncovers novel biology.</title>
        <authorList>
            <person name="Wiegand S."/>
            <person name="Jogler M."/>
            <person name="Boedeker C."/>
            <person name="Pinto D."/>
            <person name="Vollmers J."/>
            <person name="Rivas-Marin E."/>
            <person name="Kohn T."/>
            <person name="Peeters S.H."/>
            <person name="Heuer A."/>
            <person name="Rast P."/>
            <person name="Oberbeckmann S."/>
            <person name="Bunk B."/>
            <person name="Jeske O."/>
            <person name="Meyerdierks A."/>
            <person name="Storesund J.E."/>
            <person name="Kallscheuer N."/>
            <person name="Luecker S."/>
            <person name="Lage O.M."/>
            <person name="Pohl T."/>
            <person name="Merkel B.J."/>
            <person name="Hornburger P."/>
            <person name="Mueller R.-W."/>
            <person name="Bruemmer F."/>
            <person name="Labrenz M."/>
            <person name="Spormann A.M."/>
            <person name="Op den Camp H."/>
            <person name="Overmann J."/>
            <person name="Amann R."/>
            <person name="Jetten M.S.M."/>
            <person name="Mascher T."/>
            <person name="Medema M.H."/>
            <person name="Devos D.P."/>
            <person name="Kaster A.-K."/>
            <person name="Ovreas L."/>
            <person name="Rohde M."/>
            <person name="Galperin M.Y."/>
            <person name="Jogler C."/>
        </authorList>
    </citation>
    <scope>NUCLEOTIDE SEQUENCE [LARGE SCALE GENOMIC DNA]</scope>
    <source>
        <strain evidence="9 10">V22</strain>
    </source>
</reference>
<evidence type="ECO:0000256" key="4">
    <source>
        <dbReference type="ARBA" id="ARBA00022839"/>
    </source>
</evidence>
<sequence>MNIPEPLSVSELTRQVKDLVEANFPSVAVCGEISGLSRAASGHLYFTLKDEDSQIRGVMWRGRAGRLKFEVEDGLEVVAIGAVEIYAARGSYQLICEELIPQGVGALELAFRQLQEKLSREGLFDIERKRPLPALPRRVALVTSPTGAAVRDMIQVLTRRWPGLPITILPVRVQGEGAAEEIAATLRQVGRIPEVDVVITGRGGGSLEDLWAFNEEVVARAIAECPLPVVSAVGHEIDVTIADLVSDRRALTPSEAAELVIPDQAELRLALEQAQIRMRTAVRELVQRGRERLDALRERRPMAKPWELVHDRVQLLDDWTQQLQRTMRQRAKSARQGIEKSAAELEALSPLAVLGRGYSLTTDAESKKLLRSIADVTNDQEIETRLKDGTIQSRVTTINQSKTEY</sequence>
<dbReference type="GO" id="GO:0008855">
    <property type="term" value="F:exodeoxyribonuclease VII activity"/>
    <property type="evidence" value="ECO:0007669"/>
    <property type="project" value="UniProtKB-UniRule"/>
</dbReference>
<dbReference type="GO" id="GO:0009318">
    <property type="term" value="C:exodeoxyribonuclease VII complex"/>
    <property type="evidence" value="ECO:0007669"/>
    <property type="project" value="UniProtKB-UniRule"/>
</dbReference>
<evidence type="ECO:0000256" key="3">
    <source>
        <dbReference type="ARBA" id="ARBA00022801"/>
    </source>
</evidence>
<dbReference type="GO" id="GO:0003676">
    <property type="term" value="F:nucleic acid binding"/>
    <property type="evidence" value="ECO:0007669"/>
    <property type="project" value="InterPro"/>
</dbReference>
<dbReference type="InterPro" id="IPR025824">
    <property type="entry name" value="OB-fold_nuc-bd_dom"/>
</dbReference>
<evidence type="ECO:0000313" key="10">
    <source>
        <dbReference type="Proteomes" id="UP000319976"/>
    </source>
</evidence>
<dbReference type="RefSeq" id="WP_145264993.1">
    <property type="nucleotide sequence ID" value="NZ_CP036316.1"/>
</dbReference>
<dbReference type="AlphaFoldDB" id="A0A517TCN9"/>
<feature type="domain" description="OB-fold nucleic acid binding" evidence="8">
    <location>
        <begin position="7"/>
        <end position="99"/>
    </location>
</feature>
<evidence type="ECO:0000256" key="1">
    <source>
        <dbReference type="ARBA" id="ARBA00022490"/>
    </source>
</evidence>
<dbReference type="NCBIfam" id="TIGR00237">
    <property type="entry name" value="xseA"/>
    <property type="match status" value="1"/>
</dbReference>
<dbReference type="InterPro" id="IPR020579">
    <property type="entry name" value="Exonuc_VII_lsu_C"/>
</dbReference>